<dbReference type="Gene3D" id="2.170.130.10">
    <property type="entry name" value="TonB-dependent receptor, plug domain"/>
    <property type="match status" value="1"/>
</dbReference>
<dbReference type="InterPro" id="IPR037066">
    <property type="entry name" value="Plug_dom_sf"/>
</dbReference>
<dbReference type="SUPFAM" id="SSF56935">
    <property type="entry name" value="Porins"/>
    <property type="match status" value="1"/>
</dbReference>
<dbReference type="RefSeq" id="WP_014679976.1">
    <property type="nucleotide sequence ID" value="NC_017770.1"/>
</dbReference>
<dbReference type="Pfam" id="PF07715">
    <property type="entry name" value="Plug"/>
    <property type="match status" value="1"/>
</dbReference>
<evidence type="ECO:0000256" key="7">
    <source>
        <dbReference type="PROSITE-ProRule" id="PRU01360"/>
    </source>
</evidence>
<keyword evidence="6 7" id="KW-0998">Cell outer membrane</keyword>
<proteinExistence type="inferred from homology"/>
<organism evidence="10 11">
    <name type="scientific">Solitalea canadensis (strain ATCC 29591 / DSM 3403 / JCM 21819 / LMG 8368 / NBRC 15130 / NCIMB 12057 / USAM 9D)</name>
    <name type="common">Flexibacter canadensis</name>
    <dbReference type="NCBI Taxonomy" id="929556"/>
    <lineage>
        <taxon>Bacteria</taxon>
        <taxon>Pseudomonadati</taxon>
        <taxon>Bacteroidota</taxon>
        <taxon>Sphingobacteriia</taxon>
        <taxon>Sphingobacteriales</taxon>
        <taxon>Sphingobacteriaceae</taxon>
        <taxon>Solitalea</taxon>
    </lineage>
</organism>
<feature type="chain" id="PRO_5003613289" evidence="8">
    <location>
        <begin position="25"/>
        <end position="1015"/>
    </location>
</feature>
<dbReference type="InterPro" id="IPR008969">
    <property type="entry name" value="CarboxyPept-like_regulatory"/>
</dbReference>
<evidence type="ECO:0000256" key="8">
    <source>
        <dbReference type="SAM" id="SignalP"/>
    </source>
</evidence>
<dbReference type="Proteomes" id="UP000007590">
    <property type="component" value="Chromosome"/>
</dbReference>
<keyword evidence="3 7" id="KW-1134">Transmembrane beta strand</keyword>
<dbReference type="STRING" id="929556.Solca_1683"/>
<dbReference type="InterPro" id="IPR023997">
    <property type="entry name" value="TonB-dep_OMP_SusC/RagA_CS"/>
</dbReference>
<comment type="similarity">
    <text evidence="7">Belongs to the TonB-dependent receptor family.</text>
</comment>
<evidence type="ECO:0000256" key="4">
    <source>
        <dbReference type="ARBA" id="ARBA00022692"/>
    </source>
</evidence>
<dbReference type="FunFam" id="2.60.40.1120:FF:000003">
    <property type="entry name" value="Outer membrane protein Omp121"/>
    <property type="match status" value="1"/>
</dbReference>
<comment type="subcellular location">
    <subcellularLocation>
        <location evidence="1 7">Cell outer membrane</location>
        <topology evidence="1 7">Multi-pass membrane protein</topology>
    </subcellularLocation>
</comment>
<evidence type="ECO:0000313" key="10">
    <source>
        <dbReference type="EMBL" id="AFD06749.1"/>
    </source>
</evidence>
<dbReference type="InterPro" id="IPR039426">
    <property type="entry name" value="TonB-dep_rcpt-like"/>
</dbReference>
<dbReference type="Pfam" id="PF13715">
    <property type="entry name" value="CarbopepD_reg_2"/>
    <property type="match status" value="1"/>
</dbReference>
<keyword evidence="11" id="KW-1185">Reference proteome</keyword>
<gene>
    <name evidence="10" type="ordered locus">Solca_1683</name>
</gene>
<dbReference type="OrthoDB" id="9768177at2"/>
<name>H8KQL1_SOLCM</name>
<dbReference type="AlphaFoldDB" id="H8KQL1"/>
<evidence type="ECO:0000256" key="5">
    <source>
        <dbReference type="ARBA" id="ARBA00023136"/>
    </source>
</evidence>
<accession>H8KQL1</accession>
<dbReference type="EMBL" id="CP003349">
    <property type="protein sequence ID" value="AFD06749.1"/>
    <property type="molecule type" value="Genomic_DNA"/>
</dbReference>
<feature type="signal peptide" evidence="8">
    <location>
        <begin position="1"/>
        <end position="24"/>
    </location>
</feature>
<keyword evidence="4 7" id="KW-0812">Transmembrane</keyword>
<evidence type="ECO:0000259" key="9">
    <source>
        <dbReference type="Pfam" id="PF07715"/>
    </source>
</evidence>
<dbReference type="PROSITE" id="PS52016">
    <property type="entry name" value="TONB_DEPENDENT_REC_3"/>
    <property type="match status" value="1"/>
</dbReference>
<dbReference type="InterPro" id="IPR023996">
    <property type="entry name" value="TonB-dep_OMP_SusC/RagA"/>
</dbReference>
<keyword evidence="2 7" id="KW-0813">Transport</keyword>
<evidence type="ECO:0000256" key="6">
    <source>
        <dbReference type="ARBA" id="ARBA00023237"/>
    </source>
</evidence>
<dbReference type="eggNOG" id="COG4771">
    <property type="taxonomic scope" value="Bacteria"/>
</dbReference>
<dbReference type="Gene3D" id="2.40.170.20">
    <property type="entry name" value="TonB-dependent receptor, beta-barrel domain"/>
    <property type="match status" value="1"/>
</dbReference>
<evidence type="ECO:0000256" key="1">
    <source>
        <dbReference type="ARBA" id="ARBA00004571"/>
    </source>
</evidence>
<dbReference type="NCBIfam" id="TIGR04056">
    <property type="entry name" value="OMP_RagA_SusC"/>
    <property type="match status" value="1"/>
</dbReference>
<evidence type="ECO:0000256" key="3">
    <source>
        <dbReference type="ARBA" id="ARBA00022452"/>
    </source>
</evidence>
<dbReference type="GO" id="GO:0009279">
    <property type="term" value="C:cell outer membrane"/>
    <property type="evidence" value="ECO:0007669"/>
    <property type="project" value="UniProtKB-SubCell"/>
</dbReference>
<dbReference type="NCBIfam" id="TIGR04057">
    <property type="entry name" value="SusC_RagA_signa"/>
    <property type="match status" value="1"/>
</dbReference>
<feature type="domain" description="TonB-dependent receptor plug" evidence="9">
    <location>
        <begin position="119"/>
        <end position="224"/>
    </location>
</feature>
<keyword evidence="5 7" id="KW-0472">Membrane</keyword>
<evidence type="ECO:0000313" key="11">
    <source>
        <dbReference type="Proteomes" id="UP000007590"/>
    </source>
</evidence>
<dbReference type="Gene3D" id="2.60.40.1120">
    <property type="entry name" value="Carboxypeptidase-like, regulatory domain"/>
    <property type="match status" value="1"/>
</dbReference>
<protein>
    <submittedName>
        <fullName evidence="10">TonB-linked outer membrane protein, SusC/RagA family</fullName>
    </submittedName>
</protein>
<evidence type="ECO:0000256" key="2">
    <source>
        <dbReference type="ARBA" id="ARBA00022448"/>
    </source>
</evidence>
<dbReference type="InterPro" id="IPR036942">
    <property type="entry name" value="Beta-barrel_TonB_sf"/>
</dbReference>
<dbReference type="HOGENOM" id="CLU_004317_0_2_10"/>
<dbReference type="eggNOG" id="COG1629">
    <property type="taxonomic scope" value="Bacteria"/>
</dbReference>
<dbReference type="InterPro" id="IPR012910">
    <property type="entry name" value="Plug_dom"/>
</dbReference>
<dbReference type="SUPFAM" id="SSF49464">
    <property type="entry name" value="Carboxypeptidase regulatory domain-like"/>
    <property type="match status" value="1"/>
</dbReference>
<reference evidence="10" key="1">
    <citation type="submission" date="2012-02" db="EMBL/GenBank/DDBJ databases">
        <title>The complete genome of Solitalea canadensis DSM 3403.</title>
        <authorList>
            <consortium name="US DOE Joint Genome Institute (JGI-PGF)"/>
            <person name="Lucas S."/>
            <person name="Copeland A."/>
            <person name="Lapidus A."/>
            <person name="Glavina del Rio T."/>
            <person name="Dalin E."/>
            <person name="Tice H."/>
            <person name="Bruce D."/>
            <person name="Goodwin L."/>
            <person name="Pitluck S."/>
            <person name="Peters L."/>
            <person name="Ovchinnikova G."/>
            <person name="Lu M."/>
            <person name="Kyrpides N."/>
            <person name="Mavromatis K."/>
            <person name="Ivanova N."/>
            <person name="Brettin T."/>
            <person name="Detter J.C."/>
            <person name="Han C."/>
            <person name="Larimer F."/>
            <person name="Land M."/>
            <person name="Hauser L."/>
            <person name="Markowitz V."/>
            <person name="Cheng J.-F."/>
            <person name="Hugenholtz P."/>
            <person name="Woyke T."/>
            <person name="Wu D."/>
            <person name="Spring S."/>
            <person name="Schroeder M."/>
            <person name="Kopitz M."/>
            <person name="Brambilla E."/>
            <person name="Klenk H.-P."/>
            <person name="Eisen J.A."/>
        </authorList>
    </citation>
    <scope>NUCLEOTIDE SEQUENCE</scope>
    <source>
        <strain evidence="10">DSM 3403</strain>
    </source>
</reference>
<keyword evidence="8" id="KW-0732">Signal</keyword>
<dbReference type="KEGG" id="scn:Solca_1683"/>
<sequence>MKRSLCSQFLLFTLLFLSAINGFAQEKITVKGKVTSSADNEGLIGVSVSLKGTSTGAMTDPDGNYSLSVPANGILVFNYVGYETQEVNVDNRTTINIVLVQVSKALEEVIVIGYGTQRKIDITGSTGSIKGAELTKQPVLTATQAAQGKLAGVQIISSGAPGTQPVVRIRGTGTMLAGADPLYVVDGVITSDIRNINSADIVSMDILKDASSTAIYGMRAANGVVLITTKKGSVGKDLRVTYDGNVGFRQVANLVTMASGPQYATYIGDINAGLPPNEQIALPGNQASTEWYDEILRKGFQQNHNISVSGGSEKVNYFFSGSYLTDEGIVLENKYERFTLRSNTDFILSSKVKLGNQLSFSTGQTRDVNLTGAYNDSYRAAPIIESKVDGKYGNTSAFGNVGNPILDIENNDNKLTENRVQGNLYLEYSPITSLQVRSAFGGDFFNNKRRIYQYQFFNTEATFITAGGNQRNDRSLLEIRNDNTFRWVWDNTVTYNHKFDNATLKVLGGVTTEKYTNDNNYGSKKDIPSTKDQWYLSNTGDPETAINDGGGEKWSRTSFIGRVNYDLMNRYLFTATFRADGTSRFPSANRWGFFPSFGFGWILSEENFLKKQTTFDLLKLRASWGRVGNDQVPPNSATSIADTGIPYFFATQPVRGTAITQIVDENLKWEITEEYDIGLDFSAIQGQLSGTIDYYNKKTKDALVRVNLPAILGDADGVYLTNAASFVNRGWEFTINWSHRSNENFKYNIGFNATFNHNEIVGLNQGQALVAGTVGQQSFTTKSDNGQPIGSFFVLQTDGIFQSQAEIDASAQKSAKVGDLRYKDFSGDGQINDDDRVYVGSYQPKMYFGLTGGFTYKDFDFSIDCYGNFGNQIYNGKKGARVNATDNIESDVANSYWRSDRTNTGVPRASRDILPASTYFVESGDFFRINNITLGYTLPKKTLERIKIETLRFYISSQNLLTLKAYSGFTPELVNPASVAATTQTPNADATLAPGIELNAYPTTRTFTFGVNLTF</sequence>